<organism evidence="2 3">
    <name type="scientific">Homarus americanus</name>
    <name type="common">American lobster</name>
    <dbReference type="NCBI Taxonomy" id="6706"/>
    <lineage>
        <taxon>Eukaryota</taxon>
        <taxon>Metazoa</taxon>
        <taxon>Ecdysozoa</taxon>
        <taxon>Arthropoda</taxon>
        <taxon>Crustacea</taxon>
        <taxon>Multicrustacea</taxon>
        <taxon>Malacostraca</taxon>
        <taxon>Eumalacostraca</taxon>
        <taxon>Eucarida</taxon>
        <taxon>Decapoda</taxon>
        <taxon>Pleocyemata</taxon>
        <taxon>Astacidea</taxon>
        <taxon>Nephropoidea</taxon>
        <taxon>Nephropidae</taxon>
        <taxon>Homarus</taxon>
    </lineage>
</organism>
<accession>A0A8J5JRM7</accession>
<feature type="compositionally biased region" description="Basic and acidic residues" evidence="1">
    <location>
        <begin position="24"/>
        <end position="45"/>
    </location>
</feature>
<feature type="region of interest" description="Disordered" evidence="1">
    <location>
        <begin position="24"/>
        <end position="102"/>
    </location>
</feature>
<dbReference type="Proteomes" id="UP000747542">
    <property type="component" value="Unassembled WGS sequence"/>
</dbReference>
<reference evidence="2" key="1">
    <citation type="journal article" date="2021" name="Sci. Adv.">
        <title>The American lobster genome reveals insights on longevity, neural, and immune adaptations.</title>
        <authorList>
            <person name="Polinski J.M."/>
            <person name="Zimin A.V."/>
            <person name="Clark K.F."/>
            <person name="Kohn A.B."/>
            <person name="Sadowski N."/>
            <person name="Timp W."/>
            <person name="Ptitsyn A."/>
            <person name="Khanna P."/>
            <person name="Romanova D.Y."/>
            <person name="Williams P."/>
            <person name="Greenwood S.J."/>
            <person name="Moroz L.L."/>
            <person name="Walt D.R."/>
            <person name="Bodnar A.G."/>
        </authorList>
    </citation>
    <scope>NUCLEOTIDE SEQUENCE</scope>
    <source>
        <strain evidence="2">GMGI-L3</strain>
    </source>
</reference>
<protein>
    <submittedName>
        <fullName evidence="2">Uncharacterized protein</fullName>
    </submittedName>
</protein>
<comment type="caution">
    <text evidence="2">The sequence shown here is derived from an EMBL/GenBank/DDBJ whole genome shotgun (WGS) entry which is preliminary data.</text>
</comment>
<sequence>MQSIDNTDTIVEGATVTKKIKSRTYEVETEEGKNYKMNRQRREEDINPAIDNKSQRSLEPEIQEELEGSEHGATPIAERSQVEGKYRTRTGREVTDPRRLDL</sequence>
<proteinExistence type="predicted"/>
<evidence type="ECO:0000313" key="2">
    <source>
        <dbReference type="EMBL" id="KAG7162960.1"/>
    </source>
</evidence>
<dbReference type="AlphaFoldDB" id="A0A8J5JRM7"/>
<keyword evidence="3" id="KW-1185">Reference proteome</keyword>
<dbReference type="EMBL" id="JAHLQT010026502">
    <property type="protein sequence ID" value="KAG7162960.1"/>
    <property type="molecule type" value="Genomic_DNA"/>
</dbReference>
<gene>
    <name evidence="2" type="ORF">Hamer_G001991</name>
</gene>
<name>A0A8J5JRM7_HOMAM</name>
<feature type="compositionally biased region" description="Basic and acidic residues" evidence="1">
    <location>
        <begin position="80"/>
        <end position="102"/>
    </location>
</feature>
<evidence type="ECO:0000313" key="3">
    <source>
        <dbReference type="Proteomes" id="UP000747542"/>
    </source>
</evidence>
<evidence type="ECO:0000256" key="1">
    <source>
        <dbReference type="SAM" id="MobiDB-lite"/>
    </source>
</evidence>